<dbReference type="PROSITE" id="PS51194">
    <property type="entry name" value="HELICASE_CTER"/>
    <property type="match status" value="1"/>
</dbReference>
<keyword evidence="2" id="KW-0067">ATP-binding</keyword>
<evidence type="ECO:0000313" key="3">
    <source>
        <dbReference type="Proteomes" id="UP001365405"/>
    </source>
</evidence>
<dbReference type="CDD" id="cd18785">
    <property type="entry name" value="SF2_C"/>
    <property type="match status" value="1"/>
</dbReference>
<organism evidence="2 3">
    <name type="scientific">Pseudaquabacterium inlustre</name>
    <dbReference type="NCBI Taxonomy" id="2984192"/>
    <lineage>
        <taxon>Bacteria</taxon>
        <taxon>Pseudomonadati</taxon>
        <taxon>Pseudomonadota</taxon>
        <taxon>Betaproteobacteria</taxon>
        <taxon>Burkholderiales</taxon>
        <taxon>Sphaerotilaceae</taxon>
        <taxon>Pseudaquabacterium</taxon>
    </lineage>
</organism>
<dbReference type="EMBL" id="JBBUTH010000001">
    <property type="protein sequence ID" value="MEK8049166.1"/>
    <property type="molecule type" value="Genomic_DNA"/>
</dbReference>
<keyword evidence="2" id="KW-0547">Nucleotide-binding</keyword>
<keyword evidence="2" id="KW-0347">Helicase</keyword>
<dbReference type="SUPFAM" id="SSF52540">
    <property type="entry name" value="P-loop containing nucleoside triphosphate hydrolases"/>
    <property type="match status" value="1"/>
</dbReference>
<proteinExistence type="predicted"/>
<keyword evidence="3" id="KW-1185">Reference proteome</keyword>
<dbReference type="InterPro" id="IPR027417">
    <property type="entry name" value="P-loop_NTPase"/>
</dbReference>
<accession>A0ABU9CBB1</accession>
<sequence length="1279" mass="142634">MNDETKKLLRTKKKEALDAGWELEAQRGFKRRYEHPEWKAIEAELTAKVHEALGLPLDLKNIFLDEAPEEGEQREEAGATGEGVKVPASGAVLLKDEHAKPMDVPHKWLRIPINPGQLPELVLSAGASEAELAAASRLASDALTGAVGAAVQRWANSDEGKLWCYRRAQKVYPSQYKDWNRFLEKVRSGDAKLALPNIALAWNIKLSRDWLSKDRLNLHIALENVSQPPVGAADETDEAVFQVDLSLTLPRVLHAPLRLGRVKASYRYNQYLEYPATGYNGGVEVTHEAPQGTLRLLTTWAPRYTQPRVVPVSYKDVNPNIRALSQPDGLSGLSHLETELERWFEDLPSKVDLSAGLDAGDTDALDKERAGFDLDRNAWRNEIDCVKAGLRILRDSKAAWDELKQRGQQKNERAVVYEAWLEMNEAMANLLQQRLGDDSGAWRLFQIAFVVANLPSIASRSQAYRSEFLKNRDDTVTLLYFATGGGKSEAFFGLLVFTLFFDRLRGKHTGVTAMLRYPLRLLTIQQAQRCAKVLAQAELVKHKYGVAGDPLAIGFWVGSGGSPNSPSDPGVAFVPDISEKDATATTEQKLVDEDVKYRLQKEAWNKIPRCPFCGHETALRQFKVQGGTLAHVCTNSKCHSNRAGWSPLPFYICDTDIYDFAPPVILGTVDKLALIGQSYKTLRRIYGMFGAAPWRHTATGRLRMPLEARDFERGPVAEGCQGLYPAYADGVKVFLDPFPSLLIQDEAHLLDESLGTFAGLFESALDAILAEMAKPLHELVAYEPDGVTRRRSKVIAASATVSEPQRQMEHLYQRVVPAMQFPHPGQSLYESFYAAPAEPPAEDAERLGLKESSTETWARWNRVYVAFMTNGRPHTATTVAVLSNFHTVVSELLLDLTSGEVERIGRARDRLLAAVSNRELASMYRSRVSQASASHLATLIDLHRIALTYVTNKKGGDQIMAAEFEETRKRHAERLLPITDLPTRLITGSVAQGEIQQTVQDAQTRPKPGKPFDDLSTVLRSIIATSAISHGVDVEELNSMFFAGMPSDTAEYIQASSRVGRTHVGFVVLIPTPQRRRDRYIVEVFDSYHRFLERMVQPAAIDRWADKAIARVLPSLIQAYLAGVAYVRDVTRAEPDKKKAVDDLAWIPTVNKLYRKPATQKPLVDGICGFIERAIGLDNPDFAPGGREHYQRMVRDKVYALLARWSTDDLLAEQSLKSFFDEQRSSLDRPMTSLRDVDEAGDIHFGNKDLNGRRLDSATARRVMVFIRHGVAEGTEAGD</sequence>
<comment type="caution">
    <text evidence="2">The sequence shown here is derived from an EMBL/GenBank/DDBJ whole genome shotgun (WGS) entry which is preliminary data.</text>
</comment>
<keyword evidence="2" id="KW-0378">Hydrolase</keyword>
<dbReference type="Proteomes" id="UP001365405">
    <property type="component" value="Unassembled WGS sequence"/>
</dbReference>
<dbReference type="SMART" id="SM00490">
    <property type="entry name" value="HELICc"/>
    <property type="match status" value="1"/>
</dbReference>
<dbReference type="RefSeq" id="WP_341408837.1">
    <property type="nucleotide sequence ID" value="NZ_JBBUTH010000001.1"/>
</dbReference>
<reference evidence="2 3" key="1">
    <citation type="submission" date="2024-04" db="EMBL/GenBank/DDBJ databases">
        <title>Novel species of the genus Ideonella isolated from streams.</title>
        <authorList>
            <person name="Lu H."/>
        </authorList>
    </citation>
    <scope>NUCLEOTIDE SEQUENCE [LARGE SCALE GENOMIC DNA]</scope>
    <source>
        <strain evidence="2 3">DXS22W</strain>
    </source>
</reference>
<dbReference type="InterPro" id="IPR001650">
    <property type="entry name" value="Helicase_C-like"/>
</dbReference>
<feature type="domain" description="Helicase C-terminal" evidence="1">
    <location>
        <begin position="938"/>
        <end position="1100"/>
    </location>
</feature>
<protein>
    <submittedName>
        <fullName evidence="2">Helicase-related protein</fullName>
    </submittedName>
</protein>
<name>A0ABU9CBB1_9BURK</name>
<evidence type="ECO:0000259" key="1">
    <source>
        <dbReference type="PROSITE" id="PS51194"/>
    </source>
</evidence>
<dbReference type="Gene3D" id="3.40.50.300">
    <property type="entry name" value="P-loop containing nucleotide triphosphate hydrolases"/>
    <property type="match status" value="1"/>
</dbReference>
<gene>
    <name evidence="2" type="ORF">AACH10_02840</name>
</gene>
<dbReference type="Pfam" id="PF00271">
    <property type="entry name" value="Helicase_C"/>
    <property type="match status" value="1"/>
</dbReference>
<dbReference type="GO" id="GO:0004386">
    <property type="term" value="F:helicase activity"/>
    <property type="evidence" value="ECO:0007669"/>
    <property type="project" value="UniProtKB-KW"/>
</dbReference>
<evidence type="ECO:0000313" key="2">
    <source>
        <dbReference type="EMBL" id="MEK8049166.1"/>
    </source>
</evidence>